<dbReference type="InterPro" id="IPR011990">
    <property type="entry name" value="TPR-like_helical_dom_sf"/>
</dbReference>
<dbReference type="Gene3D" id="1.25.40.10">
    <property type="entry name" value="Tetratricopeptide repeat domain"/>
    <property type="match status" value="1"/>
</dbReference>
<feature type="region of interest" description="Disordered" evidence="12">
    <location>
        <begin position="1"/>
        <end position="49"/>
    </location>
</feature>
<evidence type="ECO:0000256" key="3">
    <source>
        <dbReference type="ARBA" id="ARBA00022448"/>
    </source>
</evidence>
<dbReference type="GO" id="GO:0006886">
    <property type="term" value="P:intracellular protein transport"/>
    <property type="evidence" value="ECO:0007669"/>
    <property type="project" value="InterPro"/>
</dbReference>
<keyword evidence="3" id="KW-0813">Transport</keyword>
<evidence type="ECO:0000256" key="10">
    <source>
        <dbReference type="ARBA" id="ARBA00042485"/>
    </source>
</evidence>
<comment type="similarity">
    <text evidence="2">Belongs to the SNAP family.</text>
</comment>
<name>A0A1D6IW95_MAIZE</name>
<dbReference type="InterPro" id="IPR036961">
    <property type="entry name" value="Kinesin_motor_dom_sf"/>
</dbReference>
<evidence type="ECO:0000259" key="13">
    <source>
        <dbReference type="PROSITE" id="PS50067"/>
    </source>
</evidence>
<dbReference type="PANTHER" id="PTHR13768:SF2">
    <property type="entry name" value="GAMMA-SOLUBLE NSF ATTACHMENT PROTEIN"/>
    <property type="match status" value="1"/>
</dbReference>
<dbReference type="InParanoid" id="A0A1D6IW95"/>
<dbReference type="STRING" id="4577.A0A1D6IW95"/>
<feature type="non-terminal residue" evidence="14">
    <location>
        <position position="499"/>
    </location>
</feature>
<dbReference type="GO" id="GO:0005524">
    <property type="term" value="F:ATP binding"/>
    <property type="evidence" value="ECO:0007669"/>
    <property type="project" value="InterPro"/>
</dbReference>
<keyword evidence="7" id="KW-0472">Membrane</keyword>
<evidence type="ECO:0000256" key="6">
    <source>
        <dbReference type="ARBA" id="ARBA00022927"/>
    </source>
</evidence>
<dbReference type="ExpressionAtlas" id="A0A1D6IW95">
    <property type="expression patterns" value="baseline and differential"/>
</dbReference>
<reference evidence="14" key="1">
    <citation type="submission" date="2015-12" db="EMBL/GenBank/DDBJ databases">
        <title>Update maize B73 reference genome by single molecule sequencing technologies.</title>
        <authorList>
            <consortium name="Maize Genome Sequencing Project"/>
            <person name="Ware D."/>
        </authorList>
    </citation>
    <scope>NUCLEOTIDE SEQUENCE</scope>
    <source>
        <tissue evidence="14">Seedling</tissue>
    </source>
</reference>
<evidence type="ECO:0000256" key="4">
    <source>
        <dbReference type="ARBA" id="ARBA00022701"/>
    </source>
</evidence>
<evidence type="ECO:0000256" key="8">
    <source>
        <dbReference type="ARBA" id="ARBA00023175"/>
    </source>
</evidence>
<keyword evidence="5" id="KW-0931">ER-Golgi transport</keyword>
<dbReference type="InterPro" id="IPR001752">
    <property type="entry name" value="Kinesin_motor_dom"/>
</dbReference>
<dbReference type="InterPro" id="IPR000744">
    <property type="entry name" value="NSF_attach"/>
</dbReference>
<dbReference type="SUPFAM" id="SSF52540">
    <property type="entry name" value="P-loop containing nucleoside triphosphate hydrolases"/>
    <property type="match status" value="1"/>
</dbReference>
<accession>A0A1D6IW95</accession>
<dbReference type="InterPro" id="IPR031852">
    <property type="entry name" value="Vik1/Cik1_MT-bd"/>
</dbReference>
<keyword evidence="6" id="KW-0653">Protein transport</keyword>
<dbReference type="Pfam" id="PF16796">
    <property type="entry name" value="Microtub_bd"/>
    <property type="match status" value="1"/>
</dbReference>
<sequence length="499" mass="56484">MEPDPVAARASSSPPPYPASATSPPWQTRVENAEVGSEVEQEEPKKEAMAGVGETLRSFMKEFGDQGEDSIILSPWLKEISTPDRPTALRFLGEKYNNLMERYKKQVVKCSEECEPRYNALKKKYTDKCVERRRLYNELIELRGNIRVFCRCRPLSSNEVNRGCLSVVEIDPSHKTELQFVLNEKEKKPFKFDHVLGPEDGQGVQFAIGTLATFVNCKTISQRERTCHFGRMVVTGRGHVTLVGDFYLPSYFSAEQFFTGEYISEIHFFFEAIVYRLRKDNEKAKDAFEKASKGQEMISSPWDVAKHMESAAALAKELGCWNEVSDFYHRASELYRECGRPQPASDALAKGASVLEEKSPEEAIKMYDEACSVIEEDGKEQMAFDLYRAAAALYIKMEKYLDAAALFLRLGLAADKCNAINSQCKAYLSAIIIYLYAHDFQQAQECYNDCSEVQAFLNSDQNRCATKLLSAYEEGDAEEIKHIAQSSAFNHLDHVAKSQ</sequence>
<dbReference type="FunFam" id="3.40.850.10:FF:000352">
    <property type="entry name" value="Gamma-soluble NSF attachment protein"/>
    <property type="match status" value="1"/>
</dbReference>
<evidence type="ECO:0000256" key="11">
    <source>
        <dbReference type="PROSITE-ProRule" id="PRU00283"/>
    </source>
</evidence>
<dbReference type="Gene3D" id="3.40.850.10">
    <property type="entry name" value="Kinesin motor domain"/>
    <property type="match status" value="1"/>
</dbReference>
<gene>
    <name evidence="14" type="ORF">ZEAMMB73_Zm00001d023840</name>
</gene>
<comment type="subcellular location">
    <subcellularLocation>
        <location evidence="1">Membrane</location>
        <topology evidence="1">Peripheral membrane protein</topology>
    </subcellularLocation>
</comment>
<dbReference type="GO" id="GO:0007018">
    <property type="term" value="P:microtubule-based movement"/>
    <property type="evidence" value="ECO:0007669"/>
    <property type="project" value="InterPro"/>
</dbReference>
<dbReference type="EMBL" id="CM000786">
    <property type="protein sequence ID" value="AQK40211.1"/>
    <property type="molecule type" value="Genomic_DNA"/>
</dbReference>
<dbReference type="SUPFAM" id="SSF48452">
    <property type="entry name" value="TPR-like"/>
    <property type="match status" value="1"/>
</dbReference>
<dbReference type="GO" id="GO:0016192">
    <property type="term" value="P:vesicle-mediated transport"/>
    <property type="evidence" value="ECO:0007669"/>
    <property type="project" value="UniProtKB-KW"/>
</dbReference>
<comment type="similarity">
    <text evidence="11">Belongs to the TRAFAC class myosin-kinesin ATPase superfamily. Kinesin family.</text>
</comment>
<keyword evidence="4" id="KW-0493">Microtubule</keyword>
<protein>
    <recommendedName>
        <fullName evidence="9">Gamma-soluble NSF attachment protein</fullName>
    </recommendedName>
    <alternativeName>
        <fullName evidence="10">N-ethylmaleimide-sensitive factor attachment protein gamma</fullName>
    </alternativeName>
</protein>
<evidence type="ECO:0000256" key="7">
    <source>
        <dbReference type="ARBA" id="ARBA00023136"/>
    </source>
</evidence>
<dbReference type="InterPro" id="IPR027417">
    <property type="entry name" value="P-loop_NTPase"/>
</dbReference>
<dbReference type="GO" id="GO:0016020">
    <property type="term" value="C:membrane"/>
    <property type="evidence" value="ECO:0007669"/>
    <property type="project" value="UniProtKB-SubCell"/>
</dbReference>
<dbReference type="SMR" id="A0A1D6IW95"/>
<keyword evidence="8" id="KW-0505">Motor protein</keyword>
<evidence type="ECO:0000313" key="14">
    <source>
        <dbReference type="EMBL" id="AQK40211.1"/>
    </source>
</evidence>
<organism evidence="14">
    <name type="scientific">Zea mays</name>
    <name type="common">Maize</name>
    <dbReference type="NCBI Taxonomy" id="4577"/>
    <lineage>
        <taxon>Eukaryota</taxon>
        <taxon>Viridiplantae</taxon>
        <taxon>Streptophyta</taxon>
        <taxon>Embryophyta</taxon>
        <taxon>Tracheophyta</taxon>
        <taxon>Spermatophyta</taxon>
        <taxon>Magnoliopsida</taxon>
        <taxon>Liliopsida</taxon>
        <taxon>Poales</taxon>
        <taxon>Poaceae</taxon>
        <taxon>PACMAD clade</taxon>
        <taxon>Panicoideae</taxon>
        <taxon>Andropogonodae</taxon>
        <taxon>Andropogoneae</taxon>
        <taxon>Tripsacinae</taxon>
        <taxon>Zea</taxon>
    </lineage>
</organism>
<feature type="compositionally biased region" description="Low complexity" evidence="12">
    <location>
        <begin position="1"/>
        <end position="12"/>
    </location>
</feature>
<comment type="caution">
    <text evidence="11">Lacks conserved residue(s) required for the propagation of feature annotation.</text>
</comment>
<proteinExistence type="inferred from homology"/>
<dbReference type="GO" id="GO:0003777">
    <property type="term" value="F:microtubule motor activity"/>
    <property type="evidence" value="ECO:0007669"/>
    <property type="project" value="InterPro"/>
</dbReference>
<evidence type="ECO:0000256" key="1">
    <source>
        <dbReference type="ARBA" id="ARBA00004170"/>
    </source>
</evidence>
<feature type="domain" description="Kinesin motor" evidence="13">
    <location>
        <begin position="145"/>
        <end position="202"/>
    </location>
</feature>
<dbReference type="AlphaFoldDB" id="A0A1D6IW95"/>
<dbReference type="GO" id="GO:0008017">
    <property type="term" value="F:microtubule binding"/>
    <property type="evidence" value="ECO:0007669"/>
    <property type="project" value="InterPro"/>
</dbReference>
<dbReference type="PANTHER" id="PTHR13768">
    <property type="entry name" value="SOLUBLE NSF ATTACHMENT PROTEIN SNAP"/>
    <property type="match status" value="1"/>
</dbReference>
<dbReference type="PROSITE" id="PS50067">
    <property type="entry name" value="KINESIN_MOTOR_2"/>
    <property type="match status" value="1"/>
</dbReference>
<evidence type="ECO:0000256" key="5">
    <source>
        <dbReference type="ARBA" id="ARBA00022892"/>
    </source>
</evidence>
<dbReference type="GO" id="GO:0005874">
    <property type="term" value="C:microtubule"/>
    <property type="evidence" value="ECO:0007669"/>
    <property type="project" value="UniProtKB-KW"/>
</dbReference>
<dbReference type="Pfam" id="PF14938">
    <property type="entry name" value="SNAP"/>
    <property type="match status" value="1"/>
</dbReference>
<evidence type="ECO:0000256" key="2">
    <source>
        <dbReference type="ARBA" id="ARBA00010050"/>
    </source>
</evidence>
<evidence type="ECO:0000256" key="12">
    <source>
        <dbReference type="SAM" id="MobiDB-lite"/>
    </source>
</evidence>
<evidence type="ECO:0000256" key="9">
    <source>
        <dbReference type="ARBA" id="ARBA00040047"/>
    </source>
</evidence>